<dbReference type="HOGENOM" id="CLU_056986_0_0_1"/>
<dbReference type="OrthoDB" id="347435at2759"/>
<dbReference type="Proteomes" id="UP000007796">
    <property type="component" value="Unassembled WGS sequence"/>
</dbReference>
<dbReference type="GO" id="GO:0005634">
    <property type="term" value="C:nucleus"/>
    <property type="evidence" value="ECO:0007669"/>
    <property type="project" value="UniProtKB-SubCell"/>
</dbReference>
<dbReference type="FunFam" id="3.40.50.300:FF:001691">
    <property type="entry name" value="Probable ATP-dependent kinase TDA10"/>
    <property type="match status" value="1"/>
</dbReference>
<dbReference type="PANTHER" id="PTHR10285">
    <property type="entry name" value="URIDINE KINASE"/>
    <property type="match status" value="1"/>
</dbReference>
<dbReference type="FunCoup" id="F0XGU2">
    <property type="interactions" value="290"/>
</dbReference>
<sequence length="336" mass="36979">MTSTPDVPQQLCIVDDKSPVCIPFILDRLAAYQKQQKQDHDHDHDHDQSHHHHPRPFLVGINGVQGIGKTTLVSALAETLQSRQGLETLIVSIDDFYLSHADQRALAAAQPDNGLVQVRGEPGTHDTQLLAAFFDAICAGAPTRVPQYDKAAFFGQGDRIAPSASNAGRLVNGLADRPLQVVILEGWCVGFRPADPAVIEAKWKTAVAAAAAAAASPTPVSSQLHKHKLEHLLFVNSQLAAYDSAVTRRLDAFIHLDAQQTPFVYAWRREQEAALRRDRGSGMTDDQVDRFVDAYYPAYELFSDGVRQGLFLPDRPGCQLRLVVGRDRRVQETVVL</sequence>
<dbReference type="eggNOG" id="KOG2878">
    <property type="taxonomic scope" value="Eukaryota"/>
</dbReference>
<evidence type="ECO:0000256" key="10">
    <source>
        <dbReference type="ARBA" id="ARBA00061312"/>
    </source>
</evidence>
<feature type="compositionally biased region" description="Basic and acidic residues" evidence="11">
    <location>
        <begin position="36"/>
        <end position="48"/>
    </location>
</feature>
<name>F0XGU2_GROCL</name>
<dbReference type="GO" id="GO:0016301">
    <property type="term" value="F:kinase activity"/>
    <property type="evidence" value="ECO:0007669"/>
    <property type="project" value="UniProtKB-KW"/>
</dbReference>
<dbReference type="GO" id="GO:0005525">
    <property type="term" value="F:GTP binding"/>
    <property type="evidence" value="ECO:0007669"/>
    <property type="project" value="UniProtKB-KW"/>
</dbReference>
<accession>F0XGU2</accession>
<dbReference type="Gene3D" id="3.40.50.300">
    <property type="entry name" value="P-loop containing nucleotide triphosphate hydrolases"/>
    <property type="match status" value="1"/>
</dbReference>
<evidence type="ECO:0000256" key="7">
    <source>
        <dbReference type="ARBA" id="ARBA00022840"/>
    </source>
</evidence>
<feature type="domain" description="SRP54-type proteins GTP-binding" evidence="12">
    <location>
        <begin position="61"/>
        <end position="111"/>
    </location>
</feature>
<keyword evidence="3" id="KW-0963">Cytoplasm</keyword>
<keyword evidence="6 13" id="KW-0418">Kinase</keyword>
<comment type="subcellular location">
    <subcellularLocation>
        <location evidence="2">Cytoplasm</location>
    </subcellularLocation>
    <subcellularLocation>
        <location evidence="1">Nucleus</location>
    </subcellularLocation>
</comment>
<evidence type="ECO:0000313" key="14">
    <source>
        <dbReference type="Proteomes" id="UP000007796"/>
    </source>
</evidence>
<dbReference type="STRING" id="655863.F0XGU2"/>
<feature type="region of interest" description="Disordered" evidence="11">
    <location>
        <begin position="33"/>
        <end position="57"/>
    </location>
</feature>
<keyword evidence="8" id="KW-0342">GTP-binding</keyword>
<dbReference type="GO" id="GO:0006614">
    <property type="term" value="P:SRP-dependent cotranslational protein targeting to membrane"/>
    <property type="evidence" value="ECO:0007669"/>
    <property type="project" value="InterPro"/>
</dbReference>
<dbReference type="GeneID" id="25975794"/>
<dbReference type="EMBL" id="GL629769">
    <property type="protein sequence ID" value="EFX02840.1"/>
    <property type="molecule type" value="Genomic_DNA"/>
</dbReference>
<dbReference type="AlphaFoldDB" id="F0XGU2"/>
<dbReference type="SUPFAM" id="SSF52540">
    <property type="entry name" value="P-loop containing nucleoside triphosphate hydrolases"/>
    <property type="match status" value="1"/>
</dbReference>
<evidence type="ECO:0000256" key="1">
    <source>
        <dbReference type="ARBA" id="ARBA00004123"/>
    </source>
</evidence>
<dbReference type="RefSeq" id="XP_014172322.1">
    <property type="nucleotide sequence ID" value="XM_014316847.1"/>
</dbReference>
<keyword evidence="7" id="KW-0067">ATP-binding</keyword>
<reference evidence="13 14" key="1">
    <citation type="journal article" date="2011" name="Proc. Natl. Acad. Sci. U.S.A.">
        <title>Genome and transcriptome analyses of the mountain pine beetle-fungal symbiont Grosmannia clavigera, a lodgepole pine pathogen.</title>
        <authorList>
            <person name="DiGuistini S."/>
            <person name="Wang Y."/>
            <person name="Liao N.Y."/>
            <person name="Taylor G."/>
            <person name="Tanguay P."/>
            <person name="Feau N."/>
            <person name="Henrissat B."/>
            <person name="Chan S.K."/>
            <person name="Hesse-Orce U."/>
            <person name="Alamouti S.M."/>
            <person name="Tsui C.K.M."/>
            <person name="Docking R.T."/>
            <person name="Levasseur A."/>
            <person name="Haridas S."/>
            <person name="Robertson G."/>
            <person name="Birol I."/>
            <person name="Holt R.A."/>
            <person name="Marra M.A."/>
            <person name="Hamelin R.C."/>
            <person name="Hirst M."/>
            <person name="Jones S.J.M."/>
            <person name="Bohlmann J."/>
            <person name="Breuil C."/>
        </authorList>
    </citation>
    <scope>NUCLEOTIDE SEQUENCE [LARGE SCALE GENOMIC DNA]</scope>
    <source>
        <strain evidence="14">kw1407 / UAMH 11150</strain>
    </source>
</reference>
<organism evidence="14">
    <name type="scientific">Grosmannia clavigera (strain kw1407 / UAMH 11150)</name>
    <name type="common">Blue stain fungus</name>
    <name type="synonym">Graphiocladiella clavigera</name>
    <dbReference type="NCBI Taxonomy" id="655863"/>
    <lineage>
        <taxon>Eukaryota</taxon>
        <taxon>Fungi</taxon>
        <taxon>Dikarya</taxon>
        <taxon>Ascomycota</taxon>
        <taxon>Pezizomycotina</taxon>
        <taxon>Sordariomycetes</taxon>
        <taxon>Sordariomycetidae</taxon>
        <taxon>Ophiostomatales</taxon>
        <taxon>Ophiostomataceae</taxon>
        <taxon>Leptographium</taxon>
    </lineage>
</organism>
<evidence type="ECO:0000256" key="11">
    <source>
        <dbReference type="SAM" id="MobiDB-lite"/>
    </source>
</evidence>
<evidence type="ECO:0000256" key="2">
    <source>
        <dbReference type="ARBA" id="ARBA00004496"/>
    </source>
</evidence>
<protein>
    <submittedName>
        <fullName evidence="13">Uridine/cytidine kinase</fullName>
    </submittedName>
</protein>
<evidence type="ECO:0000256" key="9">
    <source>
        <dbReference type="ARBA" id="ARBA00023242"/>
    </source>
</evidence>
<dbReference type="GO" id="GO:0005524">
    <property type="term" value="F:ATP binding"/>
    <property type="evidence" value="ECO:0007669"/>
    <property type="project" value="UniProtKB-KW"/>
</dbReference>
<evidence type="ECO:0000256" key="8">
    <source>
        <dbReference type="ARBA" id="ARBA00023134"/>
    </source>
</evidence>
<evidence type="ECO:0000313" key="13">
    <source>
        <dbReference type="EMBL" id="EFX02840.1"/>
    </source>
</evidence>
<keyword evidence="4" id="KW-0808">Transferase</keyword>
<evidence type="ECO:0000259" key="12">
    <source>
        <dbReference type="Pfam" id="PF00448"/>
    </source>
</evidence>
<dbReference type="GO" id="GO:0005737">
    <property type="term" value="C:cytoplasm"/>
    <property type="evidence" value="ECO:0007669"/>
    <property type="project" value="UniProtKB-SubCell"/>
</dbReference>
<keyword evidence="14" id="KW-1185">Reference proteome</keyword>
<dbReference type="Pfam" id="PF00448">
    <property type="entry name" value="SRP54"/>
    <property type="match status" value="1"/>
</dbReference>
<proteinExistence type="inferred from homology"/>
<dbReference type="InParanoid" id="F0XGU2"/>
<evidence type="ECO:0000256" key="4">
    <source>
        <dbReference type="ARBA" id="ARBA00022679"/>
    </source>
</evidence>
<keyword evidence="9" id="KW-0539">Nucleus</keyword>
<evidence type="ECO:0000256" key="5">
    <source>
        <dbReference type="ARBA" id="ARBA00022741"/>
    </source>
</evidence>
<evidence type="ECO:0000256" key="3">
    <source>
        <dbReference type="ARBA" id="ARBA00022490"/>
    </source>
</evidence>
<gene>
    <name evidence="13" type="ORF">CMQ_2769</name>
</gene>
<comment type="similarity">
    <text evidence="10">Belongs to the GLYK kinase family.</text>
</comment>
<keyword evidence="5" id="KW-0547">Nucleotide-binding</keyword>
<dbReference type="InterPro" id="IPR000897">
    <property type="entry name" value="SRP54_GTPase_dom"/>
</dbReference>
<evidence type="ECO:0000256" key="6">
    <source>
        <dbReference type="ARBA" id="ARBA00022777"/>
    </source>
</evidence>
<dbReference type="InterPro" id="IPR027417">
    <property type="entry name" value="P-loop_NTPase"/>
</dbReference>